<dbReference type="Pfam" id="PF04542">
    <property type="entry name" value="Sigma70_r2"/>
    <property type="match status" value="1"/>
</dbReference>
<dbReference type="GO" id="GO:0003677">
    <property type="term" value="F:DNA binding"/>
    <property type="evidence" value="ECO:0007669"/>
    <property type="project" value="InterPro"/>
</dbReference>
<dbReference type="InterPro" id="IPR039425">
    <property type="entry name" value="RNA_pol_sigma-70-like"/>
</dbReference>
<dbReference type="InterPro" id="IPR036388">
    <property type="entry name" value="WH-like_DNA-bd_sf"/>
</dbReference>
<dbReference type="RefSeq" id="WP_186834176.1">
    <property type="nucleotide sequence ID" value="NZ_JAEQMG010000191.1"/>
</dbReference>
<dbReference type="SUPFAM" id="SSF88659">
    <property type="entry name" value="Sigma3 and sigma4 domains of RNA polymerase sigma factors"/>
    <property type="match status" value="1"/>
</dbReference>
<dbReference type="SUPFAM" id="SSF88946">
    <property type="entry name" value="Sigma2 domain of RNA polymerase sigma factors"/>
    <property type="match status" value="1"/>
</dbReference>
<feature type="domain" description="HTH luxR-type" evidence="5">
    <location>
        <begin position="133"/>
        <end position="160"/>
    </location>
</feature>
<accession>A0A934WUN8</accession>
<dbReference type="PROSITE" id="PS00622">
    <property type="entry name" value="HTH_LUXR_1"/>
    <property type="match status" value="1"/>
</dbReference>
<dbReference type="InterPro" id="IPR007627">
    <property type="entry name" value="RNA_pol_sigma70_r2"/>
</dbReference>
<evidence type="ECO:0000313" key="6">
    <source>
        <dbReference type="EMBL" id="MBK6090268.1"/>
    </source>
</evidence>
<protein>
    <submittedName>
        <fullName evidence="6">RNA polymerase sigma factor</fullName>
    </submittedName>
</protein>
<dbReference type="EMBL" id="JAEQMG010000191">
    <property type="protein sequence ID" value="MBK6090268.1"/>
    <property type="molecule type" value="Genomic_DNA"/>
</dbReference>
<keyword evidence="4" id="KW-0804">Transcription</keyword>
<keyword evidence="3" id="KW-0731">Sigma factor</keyword>
<reference evidence="6" key="1">
    <citation type="submission" date="2021-01" db="EMBL/GenBank/DDBJ databases">
        <title>Genome public.</title>
        <authorList>
            <person name="Liu C."/>
            <person name="Sun Q."/>
        </authorList>
    </citation>
    <scope>NUCLEOTIDE SEQUENCE</scope>
    <source>
        <strain evidence="6">M6</strain>
    </source>
</reference>
<proteinExistence type="inferred from homology"/>
<dbReference type="InterPro" id="IPR014284">
    <property type="entry name" value="RNA_pol_sigma-70_dom"/>
</dbReference>
<keyword evidence="2" id="KW-0805">Transcription regulation</keyword>
<dbReference type="Proteomes" id="UP000633365">
    <property type="component" value="Unassembled WGS sequence"/>
</dbReference>
<name>A0A934WUN8_9FIRM</name>
<dbReference type="InterPro" id="IPR000792">
    <property type="entry name" value="Tscrpt_reg_LuxR_C"/>
</dbReference>
<dbReference type="PANTHER" id="PTHR43133:SF51">
    <property type="entry name" value="RNA POLYMERASE SIGMA FACTOR"/>
    <property type="match status" value="1"/>
</dbReference>
<dbReference type="NCBIfam" id="TIGR02937">
    <property type="entry name" value="sigma70-ECF"/>
    <property type="match status" value="1"/>
</dbReference>
<evidence type="ECO:0000256" key="2">
    <source>
        <dbReference type="ARBA" id="ARBA00023015"/>
    </source>
</evidence>
<comment type="caution">
    <text evidence="6">The sequence shown here is derived from an EMBL/GenBank/DDBJ whole genome shotgun (WGS) entry which is preliminary data.</text>
</comment>
<dbReference type="PANTHER" id="PTHR43133">
    <property type="entry name" value="RNA POLYMERASE ECF-TYPE SIGMA FACTO"/>
    <property type="match status" value="1"/>
</dbReference>
<dbReference type="GO" id="GO:0016987">
    <property type="term" value="F:sigma factor activity"/>
    <property type="evidence" value="ECO:0007669"/>
    <property type="project" value="UniProtKB-KW"/>
</dbReference>
<comment type="similarity">
    <text evidence="1">Belongs to the sigma-70 factor family. ECF subfamily.</text>
</comment>
<organism evidence="6 7">
    <name type="scientific">Ruminococcus difficilis</name>
    <dbReference type="NCBI Taxonomy" id="2763069"/>
    <lineage>
        <taxon>Bacteria</taxon>
        <taxon>Bacillati</taxon>
        <taxon>Bacillota</taxon>
        <taxon>Clostridia</taxon>
        <taxon>Eubacteriales</taxon>
        <taxon>Oscillospiraceae</taxon>
        <taxon>Ruminococcus</taxon>
    </lineage>
</organism>
<evidence type="ECO:0000313" key="7">
    <source>
        <dbReference type="Proteomes" id="UP000633365"/>
    </source>
</evidence>
<dbReference type="InterPro" id="IPR013249">
    <property type="entry name" value="RNA_pol_sigma70_r4_t2"/>
</dbReference>
<gene>
    <name evidence="6" type="ORF">JKK62_16735</name>
</gene>
<dbReference type="CDD" id="cd06171">
    <property type="entry name" value="Sigma70_r4"/>
    <property type="match status" value="1"/>
</dbReference>
<dbReference type="Gene3D" id="1.10.1740.10">
    <property type="match status" value="1"/>
</dbReference>
<dbReference type="InterPro" id="IPR013325">
    <property type="entry name" value="RNA_pol_sigma_r2"/>
</dbReference>
<dbReference type="AlphaFoldDB" id="A0A934WUN8"/>
<evidence type="ECO:0000256" key="3">
    <source>
        <dbReference type="ARBA" id="ARBA00023082"/>
    </source>
</evidence>
<dbReference type="Pfam" id="PF08281">
    <property type="entry name" value="Sigma70_r4_2"/>
    <property type="match status" value="1"/>
</dbReference>
<dbReference type="GO" id="GO:0006352">
    <property type="term" value="P:DNA-templated transcription initiation"/>
    <property type="evidence" value="ECO:0007669"/>
    <property type="project" value="InterPro"/>
</dbReference>
<sequence length="166" mass="19031">MNGNKLVKKARAGDKQAFATLYISYKDSLYRYAYYKLRSAEDAKDAVSACITQAYMGIASIRDEKAFSAWLFRILYRECCAIIRRKAQITFAEIDENRYVVPDDTYIRSELSEALDSLATEDRDIVLLSVVAGYSSQEIAQMFRMNPSTVRSRLSRALGKMRQFLE</sequence>
<dbReference type="InterPro" id="IPR013324">
    <property type="entry name" value="RNA_pol_sigma_r3/r4-like"/>
</dbReference>
<keyword evidence="7" id="KW-1185">Reference proteome</keyword>
<evidence type="ECO:0000259" key="5">
    <source>
        <dbReference type="PROSITE" id="PS00622"/>
    </source>
</evidence>
<evidence type="ECO:0000256" key="1">
    <source>
        <dbReference type="ARBA" id="ARBA00010641"/>
    </source>
</evidence>
<dbReference type="Gene3D" id="1.10.10.10">
    <property type="entry name" value="Winged helix-like DNA-binding domain superfamily/Winged helix DNA-binding domain"/>
    <property type="match status" value="1"/>
</dbReference>
<evidence type="ECO:0000256" key="4">
    <source>
        <dbReference type="ARBA" id="ARBA00023163"/>
    </source>
</evidence>